<dbReference type="Gene3D" id="3.10.450.30">
    <property type="entry name" value="Microbial ribonucleases"/>
    <property type="match status" value="1"/>
</dbReference>
<dbReference type="OrthoDB" id="5425539at2759"/>
<comment type="caution">
    <text evidence="1">The sequence shown here is derived from an EMBL/GenBank/DDBJ whole genome shotgun (WGS) entry which is preliminary data.</text>
</comment>
<reference evidence="1 2" key="1">
    <citation type="submission" date="2017-10" db="EMBL/GenBank/DDBJ databases">
        <title>Development of genomic resources for the powdery mildew, Erysiphe pulchra.</title>
        <authorList>
            <person name="Wadl P.A."/>
            <person name="Mack B.M."/>
            <person name="Moore G."/>
            <person name="Beltz S.B."/>
        </authorList>
    </citation>
    <scope>NUCLEOTIDE SEQUENCE [LARGE SCALE GENOMIC DNA]</scope>
    <source>
        <strain evidence="1">Cflorida</strain>
    </source>
</reference>
<keyword evidence="2" id="KW-1185">Reference proteome</keyword>
<evidence type="ECO:0000313" key="1">
    <source>
        <dbReference type="EMBL" id="POS86023.1"/>
    </source>
</evidence>
<evidence type="ECO:0000313" key="2">
    <source>
        <dbReference type="Proteomes" id="UP000237438"/>
    </source>
</evidence>
<organism evidence="1 2">
    <name type="scientific">Erysiphe pulchra</name>
    <dbReference type="NCBI Taxonomy" id="225359"/>
    <lineage>
        <taxon>Eukaryota</taxon>
        <taxon>Fungi</taxon>
        <taxon>Dikarya</taxon>
        <taxon>Ascomycota</taxon>
        <taxon>Pezizomycotina</taxon>
        <taxon>Leotiomycetes</taxon>
        <taxon>Erysiphales</taxon>
        <taxon>Erysiphaceae</taxon>
        <taxon>Erysiphe</taxon>
    </lineage>
</organism>
<protein>
    <submittedName>
        <fullName evidence="1">Uncharacterized protein</fullName>
    </submittedName>
</protein>
<gene>
    <name evidence="1" type="ORF">EPUL_002539</name>
</gene>
<dbReference type="AlphaFoldDB" id="A0A2S4PVE7"/>
<name>A0A2S4PVE7_9PEZI</name>
<dbReference type="Proteomes" id="UP000237438">
    <property type="component" value="Unassembled WGS sequence"/>
</dbReference>
<dbReference type="EMBL" id="PEDP01000429">
    <property type="protein sequence ID" value="POS86023.1"/>
    <property type="molecule type" value="Genomic_DNA"/>
</dbReference>
<feature type="non-terminal residue" evidence="1">
    <location>
        <position position="654"/>
    </location>
</feature>
<proteinExistence type="predicted"/>
<sequence>MMQIVDVVTEMKNGHYIKCKRIDESAPEPSNIGQNDYGYECGHDLFSHEVVQTSAALAQSYDGGSKLYRKPYEGPLYRPELGYMIYPLSRERNQHHPARKPENTYFVVISPTGEIIDVIAELMHKDFIKCVRTTKVPPIIYSDNNLRFGYSCGIEFFEINHLRQTARLARARYLELSRRLNYPKSYSDVPRPFLHFAIMDLRFNVKYAAVETEKGIKPCEESIRGIETAPPEKDDFICGHNNVEFKNKKLLEVVEVACKALGTRSKRYPANYNGPAFSVHGPYVTMPIRDGKSITGQLLYDLELGYWKVKIPDGLSSPKSIPRASKGPGSDFHVIFDQMRQIVDVVAEMKNGHYIRCKRVDESTPEPSNIDQNDYGYECGHDLFSHEVVKRSADLALSYVGSNKLYLNLYQGPLYWPGNKYFIYPLSRDKNQHNPGKKPENTYFVVISPTREIIDVIAELVHGDFMKCVRTTKVPPNIESDDDLRLGYLCGPEFFEISHMRKTAKLAMARKLQQGKLVFPKLYGDVACPIKHFIVMDSKFNVKYAAVEIQKGKLKPCYETLRGIETAPPETDDFVCQHSNTKFKNKILLSLVDIACSALGSSTRKYPAEYNGPEFNVHGPYVTMPIRYEIGVQGPPTKFRIVMNTECMLAGVIA</sequence>
<accession>A0A2S4PVE7</accession>